<protein>
    <submittedName>
        <fullName evidence="1">Uncharacterized protein</fullName>
    </submittedName>
</protein>
<evidence type="ECO:0000313" key="2">
    <source>
        <dbReference type="Proteomes" id="UP000308600"/>
    </source>
</evidence>
<organism evidence="1 2">
    <name type="scientific">Pluteus cervinus</name>
    <dbReference type="NCBI Taxonomy" id="181527"/>
    <lineage>
        <taxon>Eukaryota</taxon>
        <taxon>Fungi</taxon>
        <taxon>Dikarya</taxon>
        <taxon>Basidiomycota</taxon>
        <taxon>Agaricomycotina</taxon>
        <taxon>Agaricomycetes</taxon>
        <taxon>Agaricomycetidae</taxon>
        <taxon>Agaricales</taxon>
        <taxon>Pluteineae</taxon>
        <taxon>Pluteaceae</taxon>
        <taxon>Pluteus</taxon>
    </lineage>
</organism>
<sequence length="66" mass="7164">MGGDYVALPDHIMDTSSPRSTPQFQLNADLARKFFVSLTALVVFGLLISSQSIFTSTRKGISRTAT</sequence>
<evidence type="ECO:0000313" key="1">
    <source>
        <dbReference type="EMBL" id="TFK66189.1"/>
    </source>
</evidence>
<accession>A0ACD3AKL9</accession>
<dbReference type="Proteomes" id="UP000308600">
    <property type="component" value="Unassembled WGS sequence"/>
</dbReference>
<feature type="non-terminal residue" evidence="1">
    <location>
        <position position="66"/>
    </location>
</feature>
<dbReference type="EMBL" id="ML208413">
    <property type="protein sequence ID" value="TFK66189.1"/>
    <property type="molecule type" value="Genomic_DNA"/>
</dbReference>
<reference evidence="1 2" key="1">
    <citation type="journal article" date="2019" name="Nat. Ecol. Evol.">
        <title>Megaphylogeny resolves global patterns of mushroom evolution.</title>
        <authorList>
            <person name="Varga T."/>
            <person name="Krizsan K."/>
            <person name="Foldi C."/>
            <person name="Dima B."/>
            <person name="Sanchez-Garcia M."/>
            <person name="Sanchez-Ramirez S."/>
            <person name="Szollosi G.J."/>
            <person name="Szarkandi J.G."/>
            <person name="Papp V."/>
            <person name="Albert L."/>
            <person name="Andreopoulos W."/>
            <person name="Angelini C."/>
            <person name="Antonin V."/>
            <person name="Barry K.W."/>
            <person name="Bougher N.L."/>
            <person name="Buchanan P."/>
            <person name="Buyck B."/>
            <person name="Bense V."/>
            <person name="Catcheside P."/>
            <person name="Chovatia M."/>
            <person name="Cooper J."/>
            <person name="Damon W."/>
            <person name="Desjardin D."/>
            <person name="Finy P."/>
            <person name="Geml J."/>
            <person name="Haridas S."/>
            <person name="Hughes K."/>
            <person name="Justo A."/>
            <person name="Karasinski D."/>
            <person name="Kautmanova I."/>
            <person name="Kiss B."/>
            <person name="Kocsube S."/>
            <person name="Kotiranta H."/>
            <person name="LaButti K.M."/>
            <person name="Lechner B.E."/>
            <person name="Liimatainen K."/>
            <person name="Lipzen A."/>
            <person name="Lukacs Z."/>
            <person name="Mihaltcheva S."/>
            <person name="Morgado L.N."/>
            <person name="Niskanen T."/>
            <person name="Noordeloos M.E."/>
            <person name="Ohm R.A."/>
            <person name="Ortiz-Santana B."/>
            <person name="Ovrebo C."/>
            <person name="Racz N."/>
            <person name="Riley R."/>
            <person name="Savchenko A."/>
            <person name="Shiryaev A."/>
            <person name="Soop K."/>
            <person name="Spirin V."/>
            <person name="Szebenyi C."/>
            <person name="Tomsovsky M."/>
            <person name="Tulloss R.E."/>
            <person name="Uehling J."/>
            <person name="Grigoriev I.V."/>
            <person name="Vagvolgyi C."/>
            <person name="Papp T."/>
            <person name="Martin F.M."/>
            <person name="Miettinen O."/>
            <person name="Hibbett D.S."/>
            <person name="Nagy L.G."/>
        </authorList>
    </citation>
    <scope>NUCLEOTIDE SEQUENCE [LARGE SCALE GENOMIC DNA]</scope>
    <source>
        <strain evidence="1 2">NL-1719</strain>
    </source>
</reference>
<name>A0ACD3AKL9_9AGAR</name>
<gene>
    <name evidence="1" type="ORF">BDN72DRAFT_844670</name>
</gene>
<proteinExistence type="predicted"/>
<keyword evidence="2" id="KW-1185">Reference proteome</keyword>